<evidence type="ECO:0000256" key="1">
    <source>
        <dbReference type="SAM" id="MobiDB-lite"/>
    </source>
</evidence>
<proteinExistence type="predicted"/>
<dbReference type="Proteomes" id="UP000000763">
    <property type="component" value="Chromosome 10"/>
</dbReference>
<reference evidence="3" key="2">
    <citation type="journal article" date="2008" name="Nucleic Acids Res.">
        <title>The rice annotation project database (RAP-DB): 2008 update.</title>
        <authorList>
            <consortium name="The rice annotation project (RAP)"/>
        </authorList>
    </citation>
    <scope>GENOME REANNOTATION</scope>
    <source>
        <strain evidence="3">cv. Nipponbare</strain>
    </source>
</reference>
<feature type="compositionally biased region" description="Basic residues" evidence="1">
    <location>
        <begin position="204"/>
        <end position="214"/>
    </location>
</feature>
<dbReference type="AlphaFoldDB" id="A0A5S6RCW2"/>
<name>A0A5S6RCW2_ORYSJ</name>
<sequence length="305" mass="32612">MAVRLRRLIFLDRRYKVPPGKIHLYRRSFKRSSRGKIEDISSITSNLKAVSFTDSTYANFIGLMGGIGPIKRICLQSNVELAFTTKALETYSGTSTTSSTIINLGLSPKISNVDDVALTVMWPSTLMRILYLSPSTTLCLQIDSHHARERGGKGGTRRTTKEGGGRQSGGGSGPVEAAAAVIAPSRLPDVARGEAADLGGCRATARRRRQRRGKATGTVPPPLRPTTFLSMLGQPDPACPIATGAQGRPNPASPLPTGAWGRPDPGVVVEEAGHRGRWLWWRPGVAGGFHKDAVAASTTVFLVGF</sequence>
<gene>
    <name evidence="2" type="primary">OSJNBa0061H20.6</name>
</gene>
<feature type="region of interest" description="Disordered" evidence="1">
    <location>
        <begin position="144"/>
        <end position="174"/>
    </location>
</feature>
<protein>
    <submittedName>
        <fullName evidence="2">Uncharacterized protein</fullName>
    </submittedName>
</protein>
<reference evidence="3" key="1">
    <citation type="journal article" date="2005" name="Nature">
        <title>The map-based sequence of the rice genome.</title>
        <authorList>
            <consortium name="International rice genome sequencing project (IRGSP)"/>
            <person name="Matsumoto T."/>
            <person name="Wu J."/>
            <person name="Kanamori H."/>
            <person name="Katayose Y."/>
            <person name="Fujisawa M."/>
            <person name="Namiki N."/>
            <person name="Mizuno H."/>
            <person name="Yamamoto K."/>
            <person name="Antonio B.A."/>
            <person name="Baba T."/>
            <person name="Sakata K."/>
            <person name="Nagamura Y."/>
            <person name="Aoki H."/>
            <person name="Arikawa K."/>
            <person name="Arita K."/>
            <person name="Bito T."/>
            <person name="Chiden Y."/>
            <person name="Fujitsuka N."/>
            <person name="Fukunaka R."/>
            <person name="Hamada M."/>
            <person name="Harada C."/>
            <person name="Hayashi A."/>
            <person name="Hijishita S."/>
            <person name="Honda M."/>
            <person name="Hosokawa S."/>
            <person name="Ichikawa Y."/>
            <person name="Idonuma A."/>
            <person name="Iijima M."/>
            <person name="Ikeda M."/>
            <person name="Ikeno M."/>
            <person name="Ito K."/>
            <person name="Ito S."/>
            <person name="Ito T."/>
            <person name="Ito Y."/>
            <person name="Ito Y."/>
            <person name="Iwabuchi A."/>
            <person name="Kamiya K."/>
            <person name="Karasawa W."/>
            <person name="Kurita K."/>
            <person name="Katagiri S."/>
            <person name="Kikuta A."/>
            <person name="Kobayashi H."/>
            <person name="Kobayashi N."/>
            <person name="Machita K."/>
            <person name="Maehara T."/>
            <person name="Masukawa M."/>
            <person name="Mizubayashi T."/>
            <person name="Mukai Y."/>
            <person name="Nagasaki H."/>
            <person name="Nagata Y."/>
            <person name="Naito S."/>
            <person name="Nakashima M."/>
            <person name="Nakama Y."/>
            <person name="Nakamichi Y."/>
            <person name="Nakamura M."/>
            <person name="Meguro A."/>
            <person name="Negishi M."/>
            <person name="Ohta I."/>
            <person name="Ohta T."/>
            <person name="Okamoto M."/>
            <person name="Ono N."/>
            <person name="Saji S."/>
            <person name="Sakaguchi M."/>
            <person name="Sakai K."/>
            <person name="Shibata M."/>
            <person name="Shimokawa T."/>
            <person name="Song J."/>
            <person name="Takazaki Y."/>
            <person name="Terasawa K."/>
            <person name="Tsugane M."/>
            <person name="Tsuji K."/>
            <person name="Ueda S."/>
            <person name="Waki K."/>
            <person name="Yamagata H."/>
            <person name="Yamamoto M."/>
            <person name="Yamamoto S."/>
            <person name="Yamane H."/>
            <person name="Yoshiki S."/>
            <person name="Yoshihara R."/>
            <person name="Yukawa K."/>
            <person name="Zhong H."/>
            <person name="Yano M."/>
            <person name="Yuan Q."/>
            <person name="Ouyang S."/>
            <person name="Liu J."/>
            <person name="Jones K.M."/>
            <person name="Gansberger K."/>
            <person name="Moffat K."/>
            <person name="Hill J."/>
            <person name="Bera J."/>
            <person name="Fadrosh D."/>
            <person name="Jin S."/>
            <person name="Johri S."/>
            <person name="Kim M."/>
            <person name="Overton L."/>
            <person name="Reardon M."/>
            <person name="Tsitrin T."/>
            <person name="Vuong H."/>
            <person name="Weaver B."/>
            <person name="Ciecko A."/>
            <person name="Tallon L."/>
            <person name="Jackson J."/>
            <person name="Pai G."/>
            <person name="Aken S.V."/>
            <person name="Utterback T."/>
            <person name="Reidmuller S."/>
            <person name="Feldblyum T."/>
            <person name="Hsiao J."/>
            <person name="Zismann V."/>
            <person name="Iobst S."/>
            <person name="de Vazeille A.R."/>
            <person name="Buell C.R."/>
            <person name="Ying K."/>
            <person name="Li Y."/>
            <person name="Lu T."/>
            <person name="Huang Y."/>
            <person name="Zhao Q."/>
            <person name="Feng Q."/>
            <person name="Zhang L."/>
            <person name="Zhu J."/>
            <person name="Weng Q."/>
            <person name="Mu J."/>
            <person name="Lu Y."/>
            <person name="Fan D."/>
            <person name="Liu Y."/>
            <person name="Guan J."/>
            <person name="Zhang Y."/>
            <person name="Yu S."/>
            <person name="Liu X."/>
            <person name="Zhang Y."/>
            <person name="Hong G."/>
            <person name="Han B."/>
            <person name="Choisne N."/>
            <person name="Demange N."/>
            <person name="Orjeda G."/>
            <person name="Samain S."/>
            <person name="Cattolico L."/>
            <person name="Pelletier E."/>
            <person name="Couloux A."/>
            <person name="Segurens B."/>
            <person name="Wincker P."/>
            <person name="D'Hont A."/>
            <person name="Scarpelli C."/>
            <person name="Weissenbach J."/>
            <person name="Salanoubat M."/>
            <person name="Quetier F."/>
            <person name="Yu Y."/>
            <person name="Kim H.R."/>
            <person name="Rambo T."/>
            <person name="Currie J."/>
            <person name="Collura K."/>
            <person name="Luo M."/>
            <person name="Yang T."/>
            <person name="Ammiraju J.S.S."/>
            <person name="Engler F."/>
            <person name="Soderlund C."/>
            <person name="Wing R.A."/>
            <person name="Palmer L.E."/>
            <person name="de la Bastide M."/>
            <person name="Spiegel L."/>
            <person name="Nascimento L."/>
            <person name="Zutavern T."/>
            <person name="O'Shaughnessy A."/>
            <person name="Dike S."/>
            <person name="Dedhia N."/>
            <person name="Preston R."/>
            <person name="Balija V."/>
            <person name="McCombie W.R."/>
            <person name="Chow T."/>
            <person name="Chen H."/>
            <person name="Chung M."/>
            <person name="Chen C."/>
            <person name="Shaw J."/>
            <person name="Wu H."/>
            <person name="Hsiao K."/>
            <person name="Chao Y."/>
            <person name="Chu M."/>
            <person name="Cheng C."/>
            <person name="Hour A."/>
            <person name="Lee P."/>
            <person name="Lin S."/>
            <person name="Lin Y."/>
            <person name="Liou J."/>
            <person name="Liu S."/>
            <person name="Hsing Y."/>
            <person name="Raghuvanshi S."/>
            <person name="Mohanty A."/>
            <person name="Bharti A.K."/>
            <person name="Gaur A."/>
            <person name="Gupta V."/>
            <person name="Kumar D."/>
            <person name="Ravi V."/>
            <person name="Vij S."/>
            <person name="Kapur A."/>
            <person name="Khurana P."/>
            <person name="Khurana P."/>
            <person name="Khurana J.P."/>
            <person name="Tyagi A.K."/>
            <person name="Gaikwad K."/>
            <person name="Singh A."/>
            <person name="Dalal V."/>
            <person name="Srivastava S."/>
            <person name="Dixit A."/>
            <person name="Pal A.K."/>
            <person name="Ghazi I.A."/>
            <person name="Yadav M."/>
            <person name="Pandit A."/>
            <person name="Bhargava A."/>
            <person name="Sureshbabu K."/>
            <person name="Batra K."/>
            <person name="Sharma T.R."/>
            <person name="Mohapatra T."/>
            <person name="Singh N.K."/>
            <person name="Messing J."/>
            <person name="Nelson A.B."/>
            <person name="Fuks G."/>
            <person name="Kavchok S."/>
            <person name="Keizer G."/>
            <person name="Linton E."/>
            <person name="Llaca V."/>
            <person name="Song R."/>
            <person name="Tanyolac B."/>
            <person name="Young S."/>
            <person name="Ho-Il K."/>
            <person name="Hahn J.H."/>
            <person name="Sangsakoo G."/>
            <person name="Vanavichit A."/>
            <person name="de Mattos Luiz.A.T."/>
            <person name="Zimmer P.D."/>
            <person name="Malone G."/>
            <person name="Dellagostin O."/>
            <person name="de Oliveira A.C."/>
            <person name="Bevan M."/>
            <person name="Bancroft I."/>
            <person name="Minx P."/>
            <person name="Cordum H."/>
            <person name="Wilson R."/>
            <person name="Cheng Z."/>
            <person name="Jin W."/>
            <person name="Jiang J."/>
            <person name="Leong S.A."/>
            <person name="Iwama H."/>
            <person name="Gojobori T."/>
            <person name="Itoh T."/>
            <person name="Niimura Y."/>
            <person name="Fujii Y."/>
            <person name="Habara T."/>
            <person name="Sakai H."/>
            <person name="Sato Y."/>
            <person name="Wilson G."/>
            <person name="Kumar K."/>
            <person name="McCouch S."/>
            <person name="Juretic N."/>
            <person name="Hoen D."/>
            <person name="Wright S."/>
            <person name="Bruskiewich R."/>
            <person name="Bureau T."/>
            <person name="Miyao A."/>
            <person name="Hirochika H."/>
            <person name="Nishikawa T."/>
            <person name="Kadowaki K."/>
            <person name="Sugiura M."/>
            <person name="Burr B."/>
            <person name="Sasaki T."/>
        </authorList>
    </citation>
    <scope>NUCLEOTIDE SEQUENCE [LARGE SCALE GENOMIC DNA]</scope>
    <source>
        <strain evidence="3">cv. Nipponbare</strain>
    </source>
</reference>
<dbReference type="EMBL" id="AC113337">
    <property type="protein sequence ID" value="AAM08842.1"/>
    <property type="molecule type" value="Genomic_DNA"/>
</dbReference>
<feature type="region of interest" description="Disordered" evidence="1">
    <location>
        <begin position="203"/>
        <end position="225"/>
    </location>
</feature>
<organism evidence="2 3">
    <name type="scientific">Oryza sativa subsp. japonica</name>
    <name type="common">Rice</name>
    <dbReference type="NCBI Taxonomy" id="39947"/>
    <lineage>
        <taxon>Eukaryota</taxon>
        <taxon>Viridiplantae</taxon>
        <taxon>Streptophyta</taxon>
        <taxon>Embryophyta</taxon>
        <taxon>Tracheophyta</taxon>
        <taxon>Spermatophyta</taxon>
        <taxon>Magnoliopsida</taxon>
        <taxon>Liliopsida</taxon>
        <taxon>Poales</taxon>
        <taxon>Poaceae</taxon>
        <taxon>BOP clade</taxon>
        <taxon>Oryzoideae</taxon>
        <taxon>Oryzeae</taxon>
        <taxon>Oryzinae</taxon>
        <taxon>Oryza</taxon>
        <taxon>Oryza sativa</taxon>
    </lineage>
</organism>
<evidence type="ECO:0000313" key="2">
    <source>
        <dbReference type="EMBL" id="AAM08842.1"/>
    </source>
</evidence>
<accession>A0A5S6RCW2</accession>
<evidence type="ECO:0000313" key="3">
    <source>
        <dbReference type="Proteomes" id="UP000000763"/>
    </source>
</evidence>